<feature type="transmembrane region" description="Helical" evidence="8">
    <location>
        <begin position="263"/>
        <end position="289"/>
    </location>
</feature>
<reference evidence="11" key="1">
    <citation type="journal article" date="2019" name="Int. J. Syst. Evol. Microbiol.">
        <title>The Global Catalogue of Microorganisms (GCM) 10K type strain sequencing project: providing services to taxonomists for standard genome sequencing and annotation.</title>
        <authorList>
            <consortium name="The Broad Institute Genomics Platform"/>
            <consortium name="The Broad Institute Genome Sequencing Center for Infectious Disease"/>
            <person name="Wu L."/>
            <person name="Ma J."/>
        </authorList>
    </citation>
    <scope>NUCLEOTIDE SEQUENCE [LARGE SCALE GENOMIC DNA]</scope>
    <source>
        <strain evidence="11">KCTC 22558</strain>
    </source>
</reference>
<keyword evidence="4" id="KW-0808">Transferase</keyword>
<keyword evidence="3" id="KW-0328">Glycosyltransferase</keyword>
<feature type="transmembrane region" description="Helical" evidence="8">
    <location>
        <begin position="310"/>
        <end position="327"/>
    </location>
</feature>
<keyword evidence="2" id="KW-1003">Cell membrane</keyword>
<name>A0ABQ3C733_9GAMM</name>
<feature type="transmembrane region" description="Helical" evidence="8">
    <location>
        <begin position="168"/>
        <end position="185"/>
    </location>
</feature>
<evidence type="ECO:0000259" key="9">
    <source>
        <dbReference type="Pfam" id="PF13231"/>
    </source>
</evidence>
<keyword evidence="11" id="KW-1185">Reference proteome</keyword>
<comment type="subcellular location">
    <subcellularLocation>
        <location evidence="1">Cell membrane</location>
        <topology evidence="1">Multi-pass membrane protein</topology>
    </subcellularLocation>
</comment>
<dbReference type="Pfam" id="PF13231">
    <property type="entry name" value="PMT_2"/>
    <property type="match status" value="1"/>
</dbReference>
<dbReference type="EMBL" id="BMXY01000003">
    <property type="protein sequence ID" value="GGZ68305.1"/>
    <property type="molecule type" value="Genomic_DNA"/>
</dbReference>
<comment type="caution">
    <text evidence="10">The sequence shown here is derived from an EMBL/GenBank/DDBJ whole genome shotgun (WGS) entry which is preliminary data.</text>
</comment>
<dbReference type="InterPro" id="IPR050297">
    <property type="entry name" value="LipidA_mod_glycosyltrf_83"/>
</dbReference>
<evidence type="ECO:0000256" key="2">
    <source>
        <dbReference type="ARBA" id="ARBA00022475"/>
    </source>
</evidence>
<dbReference type="PANTHER" id="PTHR33908">
    <property type="entry name" value="MANNOSYLTRANSFERASE YKCB-RELATED"/>
    <property type="match status" value="1"/>
</dbReference>
<keyword evidence="5 8" id="KW-0812">Transmembrane</keyword>
<gene>
    <name evidence="10" type="ORF">GCM10008101_23260</name>
</gene>
<feature type="transmembrane region" description="Helical" evidence="8">
    <location>
        <begin position="333"/>
        <end position="349"/>
    </location>
</feature>
<accession>A0ABQ3C733</accession>
<feature type="transmembrane region" description="Helical" evidence="8">
    <location>
        <begin position="212"/>
        <end position="231"/>
    </location>
</feature>
<sequence length="508" mass="57908">MSEAPVRLPRMLRRPWPWIALLAVVLALGFLGSRGIWDPDEGRYTNVALNMLDSGDWLNPRRNDEVGHWTKPPLTYWAIASSIALFGQTPFAARLPAALSYLLCVLFVARMARRIAPGSERTAAVVYATMLFPFGATQLITTDYVLAATETLGVWAFVEARFGSARRALYWLVLMWAGFGLAFLTKGPPGLLPLLPILAYDWLLRGHAHRRVLQWSGLLVFMAVALPWYAAVIHGNPGLLRYFLGDEVVGRIASNEFRRHGQWWGWIAIYAPTLLLGTLPWTGTLWRWLRALPVQLREWRLPVRRDEQRGWLLVTLWLALPLIVFCLSRSRLPLYILPLFGALALLVAMQRQREGRALPPWPRLVAWAVLLLALKAAAAYWPTHKNAADWAREIRARTQDRVGEVLFVDDMARYGLHLHLGRGVEIERITLDPYPQSRFNPDYDEDLATELGEHEPDTLWITHARLWPQVRERIEAQGFDVEALGAPYRERVLFRVTPRPADAARPAR</sequence>
<protein>
    <recommendedName>
        <fullName evidence="9">Glycosyltransferase RgtA/B/C/D-like domain-containing protein</fullName>
    </recommendedName>
</protein>
<evidence type="ECO:0000256" key="3">
    <source>
        <dbReference type="ARBA" id="ARBA00022676"/>
    </source>
</evidence>
<feature type="transmembrane region" description="Helical" evidence="8">
    <location>
        <begin position="361"/>
        <end position="381"/>
    </location>
</feature>
<evidence type="ECO:0000256" key="8">
    <source>
        <dbReference type="SAM" id="Phobius"/>
    </source>
</evidence>
<proteinExistence type="predicted"/>
<keyword evidence="6 8" id="KW-1133">Transmembrane helix</keyword>
<evidence type="ECO:0000256" key="6">
    <source>
        <dbReference type="ARBA" id="ARBA00022989"/>
    </source>
</evidence>
<evidence type="ECO:0000313" key="10">
    <source>
        <dbReference type="EMBL" id="GGZ68305.1"/>
    </source>
</evidence>
<evidence type="ECO:0000256" key="7">
    <source>
        <dbReference type="ARBA" id="ARBA00023136"/>
    </source>
</evidence>
<dbReference type="InterPro" id="IPR038731">
    <property type="entry name" value="RgtA/B/C-like"/>
</dbReference>
<dbReference type="PANTHER" id="PTHR33908:SF3">
    <property type="entry name" value="UNDECAPRENYL PHOSPHATE-ALPHA-4-AMINO-4-DEOXY-L-ARABINOSE ARABINOSYL TRANSFERASE"/>
    <property type="match status" value="1"/>
</dbReference>
<dbReference type="Proteomes" id="UP000643403">
    <property type="component" value="Unassembled WGS sequence"/>
</dbReference>
<evidence type="ECO:0000313" key="11">
    <source>
        <dbReference type="Proteomes" id="UP000643403"/>
    </source>
</evidence>
<evidence type="ECO:0000256" key="1">
    <source>
        <dbReference type="ARBA" id="ARBA00004651"/>
    </source>
</evidence>
<evidence type="ECO:0000256" key="5">
    <source>
        <dbReference type="ARBA" id="ARBA00022692"/>
    </source>
</evidence>
<feature type="domain" description="Glycosyltransferase RgtA/B/C/D-like" evidence="9">
    <location>
        <begin position="71"/>
        <end position="229"/>
    </location>
</feature>
<organism evidence="10 11">
    <name type="scientific">Cognatilysobacter xinjiangensis</name>
    <dbReference type="NCBI Taxonomy" id="546892"/>
    <lineage>
        <taxon>Bacteria</taxon>
        <taxon>Pseudomonadati</taxon>
        <taxon>Pseudomonadota</taxon>
        <taxon>Gammaproteobacteria</taxon>
        <taxon>Lysobacterales</taxon>
        <taxon>Lysobacteraceae</taxon>
        <taxon>Cognatilysobacter</taxon>
    </lineage>
</organism>
<evidence type="ECO:0000256" key="4">
    <source>
        <dbReference type="ARBA" id="ARBA00022679"/>
    </source>
</evidence>
<dbReference type="RefSeq" id="WP_229790798.1">
    <property type="nucleotide sequence ID" value="NZ_BMXY01000003.1"/>
</dbReference>
<keyword evidence="7 8" id="KW-0472">Membrane</keyword>